<gene>
    <name evidence="1" type="ORF">CKM354_001130900</name>
</gene>
<evidence type="ECO:0000313" key="1">
    <source>
        <dbReference type="EMBL" id="GIZ48241.1"/>
    </source>
</evidence>
<keyword evidence="2" id="KW-1185">Reference proteome</keyword>
<comment type="caution">
    <text evidence="1">The sequence shown here is derived from an EMBL/GenBank/DDBJ whole genome shotgun (WGS) entry which is preliminary data.</text>
</comment>
<accession>A0A9P3FI70</accession>
<organism evidence="1 2">
    <name type="scientific">Cercospora kikuchii</name>
    <dbReference type="NCBI Taxonomy" id="84275"/>
    <lineage>
        <taxon>Eukaryota</taxon>
        <taxon>Fungi</taxon>
        <taxon>Dikarya</taxon>
        <taxon>Ascomycota</taxon>
        <taxon>Pezizomycotina</taxon>
        <taxon>Dothideomycetes</taxon>
        <taxon>Dothideomycetidae</taxon>
        <taxon>Mycosphaerellales</taxon>
        <taxon>Mycosphaerellaceae</taxon>
        <taxon>Cercospora</taxon>
    </lineage>
</organism>
<evidence type="ECO:0000313" key="2">
    <source>
        <dbReference type="Proteomes" id="UP000825890"/>
    </source>
</evidence>
<dbReference type="EMBL" id="BOLY01000008">
    <property type="protein sequence ID" value="GIZ48241.1"/>
    <property type="molecule type" value="Genomic_DNA"/>
</dbReference>
<dbReference type="Proteomes" id="UP000825890">
    <property type="component" value="Unassembled WGS sequence"/>
</dbReference>
<proteinExistence type="predicted"/>
<name>A0A9P3FI70_9PEZI</name>
<dbReference type="AlphaFoldDB" id="A0A9P3FI70"/>
<protein>
    <submittedName>
        <fullName evidence="1">Uncharacterized protein</fullName>
    </submittedName>
</protein>
<dbReference type="GeneID" id="68296884"/>
<reference evidence="1 2" key="1">
    <citation type="submission" date="2021-01" db="EMBL/GenBank/DDBJ databases">
        <title>Cercospora kikuchii MAFF 305040 whole genome shotgun sequence.</title>
        <authorList>
            <person name="Kashiwa T."/>
            <person name="Suzuki T."/>
        </authorList>
    </citation>
    <scope>NUCLEOTIDE SEQUENCE [LARGE SCALE GENOMIC DNA]</scope>
    <source>
        <strain evidence="1 2">MAFF 305040</strain>
    </source>
</reference>
<dbReference type="RefSeq" id="XP_044662728.1">
    <property type="nucleotide sequence ID" value="XM_044806793.1"/>
</dbReference>
<sequence>MNDKLGINYTLRPFTALANLISPHISYIPFYPDTHNIAAAKPTAAITSPSPVTAPTFFPAPLEPLPPPAEELALALGPDEAVVATGVAASASEEEEAEGIIIESVAAAAAVSVEVEASDIIVLAAPSVSVAVIVPVKAPPPPPPPHSASVPTQMQAPSSCVAAGSQVSCVPQQPEKQQPPVAPLL</sequence>